<dbReference type="Proteomes" id="UP001325140">
    <property type="component" value="Chromosome"/>
</dbReference>
<dbReference type="InterPro" id="IPR004150">
    <property type="entry name" value="NAD_DNA_ligase_OB"/>
</dbReference>
<dbReference type="InterPro" id="IPR041663">
    <property type="entry name" value="DisA/LigA_HHH"/>
</dbReference>
<comment type="cofactor">
    <cofactor evidence="10">
        <name>Mg(2+)</name>
        <dbReference type="ChEBI" id="CHEBI:18420"/>
    </cofactor>
    <cofactor evidence="10">
        <name>Mn(2+)</name>
        <dbReference type="ChEBI" id="CHEBI:29035"/>
    </cofactor>
</comment>
<feature type="binding site" evidence="10">
    <location>
        <position position="202"/>
    </location>
    <ligand>
        <name>NAD(+)</name>
        <dbReference type="ChEBI" id="CHEBI:57540"/>
    </ligand>
</feature>
<dbReference type="SUPFAM" id="SSF56091">
    <property type="entry name" value="DNA ligase/mRNA capping enzyme, catalytic domain"/>
    <property type="match status" value="1"/>
</dbReference>
<keyword evidence="1 10" id="KW-0436">Ligase</keyword>
<dbReference type="EC" id="6.5.1.2" evidence="10"/>
<evidence type="ECO:0000256" key="4">
    <source>
        <dbReference type="ARBA" id="ARBA00022833"/>
    </source>
</evidence>
<keyword evidence="8 10" id="KW-0464">Manganese</keyword>
<protein>
    <recommendedName>
        <fullName evidence="10">DNA ligase</fullName>
        <ecNumber evidence="10">6.5.1.2</ecNumber>
    </recommendedName>
    <alternativeName>
        <fullName evidence="10">Polydeoxyribonucleotide synthase [NAD(+)]</fullName>
    </alternativeName>
</protein>
<keyword evidence="4 10" id="KW-0862">Zinc</keyword>
<evidence type="ECO:0000256" key="3">
    <source>
        <dbReference type="ARBA" id="ARBA00022763"/>
    </source>
</evidence>
<dbReference type="Gene3D" id="1.10.150.20">
    <property type="entry name" value="5' to 3' exonuclease, C-terminal subdomain"/>
    <property type="match status" value="2"/>
</dbReference>
<dbReference type="SMART" id="SM00278">
    <property type="entry name" value="HhH1"/>
    <property type="match status" value="2"/>
</dbReference>
<dbReference type="SUPFAM" id="SSF50249">
    <property type="entry name" value="Nucleic acid-binding proteins"/>
    <property type="match status" value="1"/>
</dbReference>
<feature type="active site" description="N6-AMP-lysine intermediate" evidence="10">
    <location>
        <position position="142"/>
    </location>
</feature>
<feature type="domain" description="NAD-dependent DNA ligase N-terminal" evidence="12">
    <location>
        <begin position="5"/>
        <end position="477"/>
    </location>
</feature>
<dbReference type="Pfam" id="PF03120">
    <property type="entry name" value="OB_DNA_ligase"/>
    <property type="match status" value="1"/>
</dbReference>
<dbReference type="RefSeq" id="WP_323722350.1">
    <property type="nucleotide sequence ID" value="NZ_CP110343.1"/>
</dbReference>
<keyword evidence="7 10" id="KW-0234">DNA repair</keyword>
<evidence type="ECO:0000256" key="1">
    <source>
        <dbReference type="ARBA" id="ARBA00022598"/>
    </source>
</evidence>
<feature type="binding site" evidence="10">
    <location>
        <position position="163"/>
    </location>
    <ligand>
        <name>NAD(+)</name>
        <dbReference type="ChEBI" id="CHEBI:57540"/>
    </ligand>
</feature>
<dbReference type="GO" id="GO:0016874">
    <property type="term" value="F:ligase activity"/>
    <property type="evidence" value="ECO:0007669"/>
    <property type="project" value="UniProtKB-KW"/>
</dbReference>
<dbReference type="NCBIfam" id="NF005932">
    <property type="entry name" value="PRK07956.1"/>
    <property type="match status" value="1"/>
</dbReference>
<sequence length="618" mass="70345">MSLIPLIEVVKKLEKELRKYNRAYYVQNKSLISDIEYDEKKKKLTHYYEMLFKMLDEVPEVSSLRADYKEMIKEMYDNGVMNTIGFLTNKGFQKKSHTKQMYSLNNVFDPKELSEWLQRIASILKKSSQDTALLYPICCETKIDGLSFSALYKDGKLIHILTRGDGMNGEDVTRNVDLIAEFPLSLDGIEALNYQEFEVRGEIFIHNSIFEEINDFLKKNGEKPFSTTRNAASGILRQLKNRLKYDKMLSYRVWGSSTLHEEKMHYTEVREYLNKVGFNIISEFKIANNMDEVQDFYNNILVSQNNGKISYNADGIVCKVNNLRVQDELGYTATAPRGAIAYKFSSDSYKTKLLDIVIQMGKYGNLTPIAIIEAVTITGTTITKATLHNFAEIAKRDIRIGDIITIKKSGGVIPCICDVLYSERNTKQELSKFQSITKCPFCKSSLVSETDASLTCSNNSCPERIIQMMIHFVSKDCMNIGGIGKKQIKQLHQAGIIKDFTDILKIATDTSKVESILQLSGWQEESVQNLIYSIKKSYNVTFSHFIFSLCIPHIGKETAKIIASQYSSLNEIMKAIAEGELISMKGIGKKTINSIEDFFTDQRNLKLITSLLEIIKLN</sequence>
<gene>
    <name evidence="10" type="primary">ligA</name>
    <name evidence="13" type="ORF">Fokcrypt_00211</name>
</gene>
<dbReference type="PIRSF" id="PIRSF001604">
    <property type="entry name" value="LigA"/>
    <property type="match status" value="1"/>
</dbReference>
<dbReference type="InterPro" id="IPR003583">
    <property type="entry name" value="Hlx-hairpin-Hlx_DNA-bd_motif"/>
</dbReference>
<evidence type="ECO:0000313" key="14">
    <source>
        <dbReference type="Proteomes" id="UP001325140"/>
    </source>
</evidence>
<reference evidence="13" key="1">
    <citation type="submission" date="2022-10" db="EMBL/GenBank/DDBJ databases">
        <title>Host association and intracellularity evolved multiple times independently in the Rickettsiales.</title>
        <authorList>
            <person name="Castelli M."/>
            <person name="Nardi T."/>
            <person name="Gammuto L."/>
            <person name="Bellinzona G."/>
            <person name="Sabaneyeva E."/>
            <person name="Potekhin A."/>
            <person name="Serra V."/>
            <person name="Petroni G."/>
            <person name="Sassera D."/>
        </authorList>
    </citation>
    <scope>NUCLEOTIDE SEQUENCE [LARGE SCALE GENOMIC DNA]</scope>
    <source>
        <strain evidence="13">US_Bl 11III1</strain>
    </source>
</reference>
<dbReference type="HAMAP" id="MF_01588">
    <property type="entry name" value="DNA_ligase_A"/>
    <property type="match status" value="1"/>
</dbReference>
<dbReference type="InterPro" id="IPR010994">
    <property type="entry name" value="RuvA_2-like"/>
</dbReference>
<feature type="binding site" evidence="10">
    <location>
        <position position="461"/>
    </location>
    <ligand>
        <name>Zn(2+)</name>
        <dbReference type="ChEBI" id="CHEBI:29105"/>
    </ligand>
</feature>
<dbReference type="Pfam" id="PF12826">
    <property type="entry name" value="HHH_2"/>
    <property type="match status" value="1"/>
</dbReference>
<dbReference type="Gene3D" id="3.30.470.30">
    <property type="entry name" value="DNA ligase/mRNA capping enzyme"/>
    <property type="match status" value="1"/>
</dbReference>
<dbReference type="InterPro" id="IPR013840">
    <property type="entry name" value="DNAligase_N"/>
</dbReference>
<dbReference type="Pfam" id="PF01653">
    <property type="entry name" value="DNA_ligase_aden"/>
    <property type="match status" value="1"/>
</dbReference>
<feature type="domain" description="Helix-hairpin-helix DNA-binding motif class 1" evidence="11">
    <location>
        <begin position="579"/>
        <end position="598"/>
    </location>
</feature>
<evidence type="ECO:0000256" key="10">
    <source>
        <dbReference type="HAMAP-Rule" id="MF_01588"/>
    </source>
</evidence>
<evidence type="ECO:0000256" key="8">
    <source>
        <dbReference type="ARBA" id="ARBA00023211"/>
    </source>
</evidence>
<dbReference type="SUPFAM" id="SSF47781">
    <property type="entry name" value="RuvA domain 2-like"/>
    <property type="match status" value="1"/>
</dbReference>
<dbReference type="Gene3D" id="2.40.50.140">
    <property type="entry name" value="Nucleic acid-binding proteins"/>
    <property type="match status" value="1"/>
</dbReference>
<dbReference type="Gene3D" id="1.10.287.610">
    <property type="entry name" value="Helix hairpin bin"/>
    <property type="match status" value="1"/>
</dbReference>
<dbReference type="PROSITE" id="PS01055">
    <property type="entry name" value="DNA_LIGASE_N1"/>
    <property type="match status" value="1"/>
</dbReference>
<keyword evidence="6 10" id="KW-0520">NAD</keyword>
<evidence type="ECO:0000256" key="5">
    <source>
        <dbReference type="ARBA" id="ARBA00022842"/>
    </source>
</evidence>
<organism evidence="13 14">
    <name type="scientific">Candidatus Fokinia crypta</name>
    <dbReference type="NCBI Taxonomy" id="1920990"/>
    <lineage>
        <taxon>Bacteria</taxon>
        <taxon>Pseudomonadati</taxon>
        <taxon>Pseudomonadota</taxon>
        <taxon>Alphaproteobacteria</taxon>
        <taxon>Rickettsiales</taxon>
        <taxon>Candidatus Midichloriaceae</taxon>
        <taxon>Candidatus Fokinia</taxon>
    </lineage>
</organism>
<feature type="binding site" evidence="10">
    <location>
        <position position="439"/>
    </location>
    <ligand>
        <name>Zn(2+)</name>
        <dbReference type="ChEBI" id="CHEBI:29105"/>
    </ligand>
</feature>
<dbReference type="InterPro" id="IPR013839">
    <property type="entry name" value="DNAligase_adenylation"/>
</dbReference>
<evidence type="ECO:0000259" key="11">
    <source>
        <dbReference type="SMART" id="SM00278"/>
    </source>
</evidence>
<keyword evidence="3 10" id="KW-0227">DNA damage</keyword>
<dbReference type="EMBL" id="CP110343">
    <property type="protein sequence ID" value="WPX97698.1"/>
    <property type="molecule type" value="Genomic_DNA"/>
</dbReference>
<comment type="catalytic activity">
    <reaction evidence="9 10">
        <text>NAD(+) + (deoxyribonucleotide)n-3'-hydroxyl + 5'-phospho-(deoxyribonucleotide)m = (deoxyribonucleotide)n+m + AMP + beta-nicotinamide D-nucleotide.</text>
        <dbReference type="EC" id="6.5.1.2"/>
    </reaction>
</comment>
<name>A0ABZ0URC7_9RICK</name>
<dbReference type="InterPro" id="IPR018239">
    <property type="entry name" value="DNA_ligase_AS"/>
</dbReference>
<evidence type="ECO:0000259" key="12">
    <source>
        <dbReference type="SMART" id="SM00532"/>
    </source>
</evidence>
<feature type="binding site" evidence="10">
    <location>
        <position position="442"/>
    </location>
    <ligand>
        <name>Zn(2+)</name>
        <dbReference type="ChEBI" id="CHEBI:29105"/>
    </ligand>
</feature>
<evidence type="ECO:0000256" key="2">
    <source>
        <dbReference type="ARBA" id="ARBA00022705"/>
    </source>
</evidence>
<accession>A0ABZ0URC7</accession>
<proteinExistence type="inferred from homology"/>
<comment type="similarity">
    <text evidence="10">Belongs to the NAD-dependent DNA ligase family. LigA subfamily.</text>
</comment>
<comment type="caution">
    <text evidence="10">Lacks conserved residue(s) required for the propagation of feature annotation.</text>
</comment>
<feature type="binding site" evidence="10">
    <location>
        <begin position="34"/>
        <end position="38"/>
    </location>
    <ligand>
        <name>NAD(+)</name>
        <dbReference type="ChEBI" id="CHEBI:57540"/>
    </ligand>
</feature>
<feature type="binding site" evidence="10">
    <location>
        <position position="319"/>
    </location>
    <ligand>
        <name>NAD(+)</name>
        <dbReference type="ChEBI" id="CHEBI:57540"/>
    </ligand>
</feature>
<feature type="binding site" evidence="10">
    <location>
        <begin position="103"/>
        <end position="104"/>
    </location>
    <ligand>
        <name>NAD(+)</name>
        <dbReference type="ChEBI" id="CHEBI:57540"/>
    </ligand>
</feature>
<dbReference type="SMART" id="SM00532">
    <property type="entry name" value="LIGANc"/>
    <property type="match status" value="1"/>
</dbReference>
<keyword evidence="2 10" id="KW-0235">DNA replication</keyword>
<feature type="domain" description="Helix-hairpin-helix DNA-binding motif class 1" evidence="11">
    <location>
        <begin position="475"/>
        <end position="494"/>
    </location>
</feature>
<dbReference type="InterPro" id="IPR001679">
    <property type="entry name" value="DNA_ligase"/>
</dbReference>
<evidence type="ECO:0000256" key="7">
    <source>
        <dbReference type="ARBA" id="ARBA00023204"/>
    </source>
</evidence>
<feature type="binding site" evidence="10">
    <location>
        <position position="343"/>
    </location>
    <ligand>
        <name>NAD(+)</name>
        <dbReference type="ChEBI" id="CHEBI:57540"/>
    </ligand>
</feature>
<evidence type="ECO:0000256" key="9">
    <source>
        <dbReference type="ARBA" id="ARBA00034005"/>
    </source>
</evidence>
<evidence type="ECO:0000313" key="13">
    <source>
        <dbReference type="EMBL" id="WPX97698.1"/>
    </source>
</evidence>
<keyword evidence="14" id="KW-1185">Reference proteome</keyword>
<keyword evidence="5 10" id="KW-0460">Magnesium</keyword>
<dbReference type="NCBIfam" id="TIGR00575">
    <property type="entry name" value="dnlj"/>
    <property type="match status" value="1"/>
</dbReference>
<dbReference type="InterPro" id="IPR012340">
    <property type="entry name" value="NA-bd_OB-fold"/>
</dbReference>
<feature type="binding site" evidence="10">
    <location>
        <position position="140"/>
    </location>
    <ligand>
        <name>NAD(+)</name>
        <dbReference type="ChEBI" id="CHEBI:57540"/>
    </ligand>
</feature>
<keyword evidence="10" id="KW-0479">Metal-binding</keyword>
<evidence type="ECO:0000256" key="6">
    <source>
        <dbReference type="ARBA" id="ARBA00023027"/>
    </source>
</evidence>
<comment type="function">
    <text evidence="10">DNA ligase that catalyzes the formation of phosphodiester linkages between 5'-phosphoryl and 3'-hydroxyl groups in double-stranded DNA using NAD as a coenzyme and as the energy source for the reaction. It is essential for DNA replication and repair of damaged DNA.</text>
</comment>